<dbReference type="InterPro" id="IPR004089">
    <property type="entry name" value="MCPsignal_dom"/>
</dbReference>
<keyword evidence="8" id="KW-1185">Reference proteome</keyword>
<reference evidence="7 8" key="1">
    <citation type="submission" date="2020-01" db="EMBL/GenBank/DDBJ databases">
        <title>Paenibacillus soybeanensis sp. nov. isolated from the nodules of soybean (Glycine max(L.) Merr).</title>
        <authorList>
            <person name="Wang H."/>
        </authorList>
    </citation>
    <scope>NUCLEOTIDE SEQUENCE [LARGE SCALE GENOMIC DNA]</scope>
    <source>
        <strain evidence="7 8">DSM 23054</strain>
    </source>
</reference>
<dbReference type="RefSeq" id="WP_161699948.1">
    <property type="nucleotide sequence ID" value="NZ_JAAAMU010000008.1"/>
</dbReference>
<dbReference type="SMART" id="SM00283">
    <property type="entry name" value="MA"/>
    <property type="match status" value="1"/>
</dbReference>
<dbReference type="InterPro" id="IPR001610">
    <property type="entry name" value="PAC"/>
</dbReference>
<feature type="domain" description="Methyl-accepting transducer" evidence="4">
    <location>
        <begin position="128"/>
        <end position="309"/>
    </location>
</feature>
<dbReference type="NCBIfam" id="TIGR00229">
    <property type="entry name" value="sensory_box"/>
    <property type="match status" value="1"/>
</dbReference>
<dbReference type="PRINTS" id="PR00260">
    <property type="entry name" value="CHEMTRNSDUCR"/>
</dbReference>
<dbReference type="CDD" id="cd00130">
    <property type="entry name" value="PAS"/>
    <property type="match status" value="1"/>
</dbReference>
<dbReference type="EMBL" id="JAAAMU010000008">
    <property type="protein sequence ID" value="NBC70716.1"/>
    <property type="molecule type" value="Genomic_DNA"/>
</dbReference>
<comment type="caution">
    <text evidence="7">The sequence shown here is derived from an EMBL/GenBank/DDBJ whole genome shotgun (WGS) entry which is preliminary data.</text>
</comment>
<evidence type="ECO:0000313" key="8">
    <source>
        <dbReference type="Proteomes" id="UP000558113"/>
    </source>
</evidence>
<dbReference type="SMART" id="SM00086">
    <property type="entry name" value="PAC"/>
    <property type="match status" value="1"/>
</dbReference>
<dbReference type="InterPro" id="IPR000700">
    <property type="entry name" value="PAS-assoc_C"/>
</dbReference>
<dbReference type="Gene3D" id="1.10.287.950">
    <property type="entry name" value="Methyl-accepting chemotaxis protein"/>
    <property type="match status" value="1"/>
</dbReference>
<comment type="similarity">
    <text evidence="2">Belongs to the methyl-accepting chemotaxis (MCP) protein family.</text>
</comment>
<dbReference type="SUPFAM" id="SSF55785">
    <property type="entry name" value="PYP-like sensor domain (PAS domain)"/>
    <property type="match status" value="1"/>
</dbReference>
<sequence length="309" mass="33711">MRESKSVSAASTQELDRESVLAAIEQSLAMIQFDLQGYVLWANDNFAMALGYRSEELIGMQHRRFCTPEFAASPAYRDLWEGLGNGRAFQDKIMRVTKDGRLIWLEAAYMPIMNEHGQAQAVLKIATDINAREQATTKITGELLHMSEELLSRANEGIARSQEVESAIAKAVQGAGGNIESLLQLERQIASIRGIVRTIREVASQTTLLSLNAAIEAAHAGEHGRGFNVVASEVRKLAAQVQEAAKEVGGYVEGIIAHVQEMAQGTKHSQQVVAESQHRIRLALNEFMSIGEASRLLDAQAKELGAAMG</sequence>
<name>A0A7X4YS99_9BACL</name>
<dbReference type="Pfam" id="PF08447">
    <property type="entry name" value="PAS_3"/>
    <property type="match status" value="1"/>
</dbReference>
<evidence type="ECO:0000259" key="5">
    <source>
        <dbReference type="PROSITE" id="PS50112"/>
    </source>
</evidence>
<dbReference type="GO" id="GO:0016020">
    <property type="term" value="C:membrane"/>
    <property type="evidence" value="ECO:0007669"/>
    <property type="project" value="InterPro"/>
</dbReference>
<dbReference type="InterPro" id="IPR013655">
    <property type="entry name" value="PAS_fold_3"/>
</dbReference>
<dbReference type="InterPro" id="IPR004090">
    <property type="entry name" value="Chemotax_Me-accpt_rcpt"/>
</dbReference>
<keyword evidence="1 3" id="KW-0807">Transducer</keyword>
<dbReference type="PROSITE" id="PS50111">
    <property type="entry name" value="CHEMOTAXIS_TRANSDUC_2"/>
    <property type="match status" value="1"/>
</dbReference>
<evidence type="ECO:0000256" key="1">
    <source>
        <dbReference type="ARBA" id="ARBA00023224"/>
    </source>
</evidence>
<protein>
    <submittedName>
        <fullName evidence="7">PAS domain S-box protein</fullName>
    </submittedName>
</protein>
<evidence type="ECO:0000259" key="4">
    <source>
        <dbReference type="PROSITE" id="PS50111"/>
    </source>
</evidence>
<dbReference type="Proteomes" id="UP000558113">
    <property type="component" value="Unassembled WGS sequence"/>
</dbReference>
<accession>A0A7X4YS99</accession>
<dbReference type="InterPro" id="IPR000014">
    <property type="entry name" value="PAS"/>
</dbReference>
<dbReference type="PANTHER" id="PTHR32089">
    <property type="entry name" value="METHYL-ACCEPTING CHEMOTAXIS PROTEIN MCPB"/>
    <property type="match status" value="1"/>
</dbReference>
<organism evidence="7 8">
    <name type="scientific">Paenibacillus sacheonensis</name>
    <dbReference type="NCBI Taxonomy" id="742054"/>
    <lineage>
        <taxon>Bacteria</taxon>
        <taxon>Bacillati</taxon>
        <taxon>Bacillota</taxon>
        <taxon>Bacilli</taxon>
        <taxon>Bacillales</taxon>
        <taxon>Paenibacillaceae</taxon>
        <taxon>Paenibacillus</taxon>
    </lineage>
</organism>
<dbReference type="OrthoDB" id="9765776at2"/>
<dbReference type="PANTHER" id="PTHR32089:SF112">
    <property type="entry name" value="LYSOZYME-LIKE PROTEIN-RELATED"/>
    <property type="match status" value="1"/>
</dbReference>
<feature type="domain" description="PAS" evidence="5">
    <location>
        <begin position="16"/>
        <end position="59"/>
    </location>
</feature>
<dbReference type="Gene3D" id="3.30.450.20">
    <property type="entry name" value="PAS domain"/>
    <property type="match status" value="1"/>
</dbReference>
<dbReference type="PROSITE" id="PS50113">
    <property type="entry name" value="PAC"/>
    <property type="match status" value="1"/>
</dbReference>
<feature type="domain" description="PAC" evidence="6">
    <location>
        <begin position="87"/>
        <end position="141"/>
    </location>
</feature>
<dbReference type="GO" id="GO:0006935">
    <property type="term" value="P:chemotaxis"/>
    <property type="evidence" value="ECO:0007669"/>
    <property type="project" value="InterPro"/>
</dbReference>
<evidence type="ECO:0000256" key="3">
    <source>
        <dbReference type="PROSITE-ProRule" id="PRU00284"/>
    </source>
</evidence>
<dbReference type="InterPro" id="IPR035965">
    <property type="entry name" value="PAS-like_dom_sf"/>
</dbReference>
<evidence type="ECO:0000256" key="2">
    <source>
        <dbReference type="ARBA" id="ARBA00029447"/>
    </source>
</evidence>
<proteinExistence type="inferred from homology"/>
<dbReference type="SUPFAM" id="SSF58104">
    <property type="entry name" value="Methyl-accepting chemotaxis protein (MCP) signaling domain"/>
    <property type="match status" value="1"/>
</dbReference>
<evidence type="ECO:0000313" key="7">
    <source>
        <dbReference type="EMBL" id="NBC70716.1"/>
    </source>
</evidence>
<dbReference type="GO" id="GO:0007165">
    <property type="term" value="P:signal transduction"/>
    <property type="evidence" value="ECO:0007669"/>
    <property type="project" value="UniProtKB-KW"/>
</dbReference>
<dbReference type="AlphaFoldDB" id="A0A7X4YS99"/>
<dbReference type="Pfam" id="PF00015">
    <property type="entry name" value="MCPsignal"/>
    <property type="match status" value="1"/>
</dbReference>
<dbReference type="PROSITE" id="PS50112">
    <property type="entry name" value="PAS"/>
    <property type="match status" value="1"/>
</dbReference>
<gene>
    <name evidence="7" type="ORF">GT003_17070</name>
</gene>
<evidence type="ECO:0000259" key="6">
    <source>
        <dbReference type="PROSITE" id="PS50113"/>
    </source>
</evidence>
<dbReference type="GO" id="GO:0004888">
    <property type="term" value="F:transmembrane signaling receptor activity"/>
    <property type="evidence" value="ECO:0007669"/>
    <property type="project" value="InterPro"/>
</dbReference>